<evidence type="ECO:0000256" key="1">
    <source>
        <dbReference type="SAM" id="SignalP"/>
    </source>
</evidence>
<comment type="caution">
    <text evidence="3">The sequence shown here is derived from an EMBL/GenBank/DDBJ whole genome shotgun (WGS) entry which is preliminary data.</text>
</comment>
<feature type="signal peptide" evidence="1">
    <location>
        <begin position="1"/>
        <end position="25"/>
    </location>
</feature>
<accession>A0A1A5YS09</accession>
<dbReference type="RefSeq" id="WP_068679545.1">
    <property type="nucleotide sequence ID" value="NZ_LYPA01000028.1"/>
</dbReference>
<feature type="chain" id="PRO_5008340551" description="M23ase beta-sheet core domain-containing protein" evidence="1">
    <location>
        <begin position="26"/>
        <end position="302"/>
    </location>
</feature>
<dbReference type="Pfam" id="PF01551">
    <property type="entry name" value="Peptidase_M23"/>
    <property type="match status" value="1"/>
</dbReference>
<dbReference type="AlphaFoldDB" id="A0A1A5YS09"/>
<dbReference type="Proteomes" id="UP000092024">
    <property type="component" value="Unassembled WGS sequence"/>
</dbReference>
<evidence type="ECO:0000313" key="3">
    <source>
        <dbReference type="EMBL" id="OBR68200.1"/>
    </source>
</evidence>
<evidence type="ECO:0000313" key="4">
    <source>
        <dbReference type="Proteomes" id="UP000092024"/>
    </source>
</evidence>
<sequence length="302" mass="33179">MKRKITAFALSITAIAFLFTSNVFAADYSIVFGNTPPSIVNFNSPLSTTSTSGFAAVNSKWNQPRAVGTNPHNGVDLKAALNTSVYAPYDGWATGITGAGSYDIEFLVDANNNNKKDDGDYKIRFYHMNSREPDGKKSKGTLIGKSGNQGTSAAHLHFGVCSTTGGLKWLRNEVNYRHLSSTNWNSGKDLDAYSVVAWNNNTASFTSYIRNDGAKEYFSEVRMYYRTSSGTWTDGGALTRSGDVYSYNFTGKVPSGTSVQWMFRMIRSGVSQAAFSPAKFYQPNNNPNASSYPYEYWTNTVS</sequence>
<dbReference type="InterPro" id="IPR050570">
    <property type="entry name" value="Cell_wall_metabolism_enzyme"/>
</dbReference>
<protein>
    <recommendedName>
        <fullName evidence="2">M23ase beta-sheet core domain-containing protein</fullName>
    </recommendedName>
</protein>
<keyword evidence="1" id="KW-0732">Signal</keyword>
<dbReference type="InterPro" id="IPR016047">
    <property type="entry name" value="M23ase_b-sheet_dom"/>
</dbReference>
<dbReference type="SUPFAM" id="SSF51261">
    <property type="entry name" value="Duplicated hybrid motif"/>
    <property type="match status" value="1"/>
</dbReference>
<gene>
    <name evidence="3" type="ORF">A7K91_10295</name>
</gene>
<dbReference type="STRING" id="1844972.A7K91_10295"/>
<evidence type="ECO:0000259" key="2">
    <source>
        <dbReference type="Pfam" id="PF01551"/>
    </source>
</evidence>
<name>A0A1A5YS09_9BACL</name>
<dbReference type="CDD" id="cd12797">
    <property type="entry name" value="M23_peptidase"/>
    <property type="match status" value="1"/>
</dbReference>
<dbReference type="Gene3D" id="2.70.70.10">
    <property type="entry name" value="Glucose Permease (Domain IIA)"/>
    <property type="match status" value="1"/>
</dbReference>
<dbReference type="OrthoDB" id="2550176at2"/>
<dbReference type="EMBL" id="LYPA01000028">
    <property type="protein sequence ID" value="OBR68200.1"/>
    <property type="molecule type" value="Genomic_DNA"/>
</dbReference>
<dbReference type="GO" id="GO:0004222">
    <property type="term" value="F:metalloendopeptidase activity"/>
    <property type="evidence" value="ECO:0007669"/>
    <property type="project" value="TreeGrafter"/>
</dbReference>
<reference evidence="3 4" key="1">
    <citation type="submission" date="2016-05" db="EMBL/GenBank/DDBJ databases">
        <title>Paenibacillus oryzae. sp. nov., isolated from the rice root.</title>
        <authorList>
            <person name="Zhang J."/>
            <person name="Zhang X."/>
        </authorList>
    </citation>
    <scope>NUCLEOTIDE SEQUENCE [LARGE SCALE GENOMIC DNA]</scope>
    <source>
        <strain evidence="3 4">1DrF-4</strain>
    </source>
</reference>
<dbReference type="PANTHER" id="PTHR21666:SF270">
    <property type="entry name" value="MUREIN HYDROLASE ACTIVATOR ENVC"/>
    <property type="match status" value="1"/>
</dbReference>
<proteinExistence type="predicted"/>
<feature type="domain" description="M23ase beta-sheet core" evidence="2">
    <location>
        <begin position="71"/>
        <end position="161"/>
    </location>
</feature>
<dbReference type="PANTHER" id="PTHR21666">
    <property type="entry name" value="PEPTIDASE-RELATED"/>
    <property type="match status" value="1"/>
</dbReference>
<keyword evidence="4" id="KW-1185">Reference proteome</keyword>
<dbReference type="InterPro" id="IPR011055">
    <property type="entry name" value="Dup_hybrid_motif"/>
</dbReference>
<organism evidence="3 4">
    <name type="scientific">Paenibacillus oryzae</name>
    <dbReference type="NCBI Taxonomy" id="1844972"/>
    <lineage>
        <taxon>Bacteria</taxon>
        <taxon>Bacillati</taxon>
        <taxon>Bacillota</taxon>
        <taxon>Bacilli</taxon>
        <taxon>Bacillales</taxon>
        <taxon>Paenibacillaceae</taxon>
        <taxon>Paenibacillus</taxon>
    </lineage>
</organism>